<evidence type="ECO:0000259" key="7">
    <source>
        <dbReference type="PROSITE" id="PS50156"/>
    </source>
</evidence>
<feature type="transmembrane region" description="Helical" evidence="6">
    <location>
        <begin position="640"/>
        <end position="659"/>
    </location>
</feature>
<feature type="transmembrane region" description="Helical" evidence="6">
    <location>
        <begin position="270"/>
        <end position="288"/>
    </location>
</feature>
<evidence type="ECO:0000256" key="3">
    <source>
        <dbReference type="ARBA" id="ARBA00022692"/>
    </source>
</evidence>
<keyword evidence="2" id="KW-1003">Cell membrane</keyword>
<dbReference type="AlphaFoldDB" id="A0A540VV46"/>
<evidence type="ECO:0000256" key="6">
    <source>
        <dbReference type="SAM" id="Phobius"/>
    </source>
</evidence>
<feature type="transmembrane region" description="Helical" evidence="6">
    <location>
        <begin position="346"/>
        <end position="371"/>
    </location>
</feature>
<feature type="transmembrane region" description="Helical" evidence="6">
    <location>
        <begin position="214"/>
        <end position="237"/>
    </location>
</feature>
<dbReference type="SUPFAM" id="SSF82866">
    <property type="entry name" value="Multidrug efflux transporter AcrB transmembrane domain"/>
    <property type="match status" value="2"/>
</dbReference>
<reference evidence="8 9" key="1">
    <citation type="submission" date="2019-06" db="EMBL/GenBank/DDBJ databases">
        <title>Metagenome assembled Genome of Spiribacter salinus SL48-SHIP from the microbial mat of Salt Lake 48 (Novosibirsk region, Russia).</title>
        <authorList>
            <person name="Shipova A."/>
            <person name="Rozanov A.S."/>
            <person name="Bryanskaya A.V."/>
            <person name="Peltek S.E."/>
        </authorList>
    </citation>
    <scope>NUCLEOTIDE SEQUENCE [LARGE SCALE GENOMIC DNA]</scope>
    <source>
        <strain evidence="8">SL48-SHIP-2</strain>
    </source>
</reference>
<name>A0A540VV46_9GAMM</name>
<feature type="transmembrane region" description="Helical" evidence="6">
    <location>
        <begin position="711"/>
        <end position="732"/>
    </location>
</feature>
<feature type="transmembrane region" description="Helical" evidence="6">
    <location>
        <begin position="671"/>
        <end position="690"/>
    </location>
</feature>
<evidence type="ECO:0000256" key="5">
    <source>
        <dbReference type="ARBA" id="ARBA00023136"/>
    </source>
</evidence>
<feature type="transmembrane region" description="Helical" evidence="6">
    <location>
        <begin position="321"/>
        <end position="340"/>
    </location>
</feature>
<comment type="subcellular location">
    <subcellularLocation>
        <location evidence="1">Cell membrane</location>
        <topology evidence="1">Multi-pass membrane protein</topology>
    </subcellularLocation>
</comment>
<dbReference type="PROSITE" id="PS50156">
    <property type="entry name" value="SSD"/>
    <property type="match status" value="1"/>
</dbReference>
<feature type="transmembrane region" description="Helical" evidence="6">
    <location>
        <begin position="244"/>
        <end position="264"/>
    </location>
</feature>
<sequence length="790" mass="86309">MVERFARFCIRCRTQLVVVFGLLTLVLGVFAAQIEVRTIFSDMLPQNHRWVQTHEQYKELFGGANVVSIMVRNEDGEIFDRDVLGMVREITRDLRKVQGVNQFQIVSLASKKLKTVEATSTSVDTVPLMWPDIPENAAGIAELREKVLQNPLVYGQYVSPDLESALITVDFIDRLVEPAVIFDQVHEIVERHSVPGVETRIVGEPILNGWVRNYLSQTALISLVTIGMLMVTLLLLARTWRGTLLPLVSGTVSGIWALGVASLLGLNFDPLIIVVAFLITARSISHSVQMITRYDDIADEHPDMPLRDVARKSLAELFRPAVLGIVSDAGAIAVVWLTPIPLLQKVAIIGVIWVSAMLLSAVVLTPVLLSWLRRNKGGAAHPVDLYPAMHRLLEACAYVAIGPRSRYVLIAVGGLVLVGSSIYAVKNLQVGDAQPGSPILWPDSEYNLSAADINANFPGADRMFLVFEGASEDAMKEPEVLRTMREFQRFMEAQPQVGGSVSLADVVSSVNQSLHEGNPRYYDISDTAIANGQYLYMYVTGSDPGDLAQYSDPSYTNGAVTFYFSDRTGETIRTAFARTDEFMAEHPMEQADYRLAGGLIGILGAVNDVILKGQIRSIALALLVVVIFATAAYRSSVAGMFFMVPVLLSNTVTFAYMAFSGIGFNINTLPVVALGIGLGVDYSLYVVNGIRDEYQSHGNAERAVVNALRSAGRGVFVTGVTMVMGVFFWILSSLRFQAEMGLLIALWLAVSAISALLLMPALAYVARPRFVFGQPEDAPASEAASVPVRN</sequence>
<organism evidence="8 9">
    <name type="scientific">Spiribacter salinus</name>
    <dbReference type="NCBI Taxonomy" id="1335746"/>
    <lineage>
        <taxon>Bacteria</taxon>
        <taxon>Pseudomonadati</taxon>
        <taxon>Pseudomonadota</taxon>
        <taxon>Gammaproteobacteria</taxon>
        <taxon>Chromatiales</taxon>
        <taxon>Ectothiorhodospiraceae</taxon>
        <taxon>Spiribacter</taxon>
    </lineage>
</organism>
<keyword evidence="5 6" id="KW-0472">Membrane</keyword>
<dbReference type="InterPro" id="IPR050545">
    <property type="entry name" value="Mycobact_MmpL"/>
</dbReference>
<keyword evidence="4 6" id="KW-1133">Transmembrane helix</keyword>
<dbReference type="InterPro" id="IPR000731">
    <property type="entry name" value="SSD"/>
</dbReference>
<dbReference type="InterPro" id="IPR004869">
    <property type="entry name" value="MMPL_dom"/>
</dbReference>
<protein>
    <submittedName>
        <fullName evidence="8">MMPL family transporter</fullName>
    </submittedName>
</protein>
<dbReference type="EMBL" id="VIFK01000008">
    <property type="protein sequence ID" value="TQF00636.1"/>
    <property type="molecule type" value="Genomic_DNA"/>
</dbReference>
<comment type="caution">
    <text evidence="8">The sequence shown here is derived from an EMBL/GenBank/DDBJ whole genome shotgun (WGS) entry which is preliminary data.</text>
</comment>
<keyword evidence="3 6" id="KW-0812">Transmembrane</keyword>
<dbReference type="GO" id="GO:0005886">
    <property type="term" value="C:plasma membrane"/>
    <property type="evidence" value="ECO:0007669"/>
    <property type="project" value="UniProtKB-SubCell"/>
</dbReference>
<dbReference type="PANTHER" id="PTHR33406:SF10">
    <property type="entry name" value="SSD DOMAIN-CONTAINING PROTEIN"/>
    <property type="match status" value="1"/>
</dbReference>
<accession>A0A540VV46</accession>
<feature type="transmembrane region" description="Helical" evidence="6">
    <location>
        <begin position="744"/>
        <end position="766"/>
    </location>
</feature>
<evidence type="ECO:0000256" key="2">
    <source>
        <dbReference type="ARBA" id="ARBA00022475"/>
    </source>
</evidence>
<gene>
    <name evidence="8" type="ORF">FKY71_02470</name>
</gene>
<feature type="transmembrane region" description="Helical" evidence="6">
    <location>
        <begin position="617"/>
        <end position="633"/>
    </location>
</feature>
<dbReference type="Pfam" id="PF03176">
    <property type="entry name" value="MMPL"/>
    <property type="match status" value="2"/>
</dbReference>
<evidence type="ECO:0000313" key="9">
    <source>
        <dbReference type="Proteomes" id="UP000315400"/>
    </source>
</evidence>
<evidence type="ECO:0000256" key="4">
    <source>
        <dbReference type="ARBA" id="ARBA00022989"/>
    </source>
</evidence>
<dbReference type="PANTHER" id="PTHR33406">
    <property type="entry name" value="MEMBRANE PROTEIN MJ1562-RELATED"/>
    <property type="match status" value="1"/>
</dbReference>
<dbReference type="Proteomes" id="UP000315400">
    <property type="component" value="Unassembled WGS sequence"/>
</dbReference>
<feature type="domain" description="SSD" evidence="7">
    <location>
        <begin position="247"/>
        <end position="371"/>
    </location>
</feature>
<dbReference type="Gene3D" id="1.20.1640.10">
    <property type="entry name" value="Multidrug efflux transporter AcrB transmembrane domain"/>
    <property type="match status" value="2"/>
</dbReference>
<feature type="transmembrane region" description="Helical" evidence="6">
    <location>
        <begin position="407"/>
        <end position="425"/>
    </location>
</feature>
<proteinExistence type="predicted"/>
<evidence type="ECO:0000256" key="1">
    <source>
        <dbReference type="ARBA" id="ARBA00004651"/>
    </source>
</evidence>
<evidence type="ECO:0000313" key="8">
    <source>
        <dbReference type="EMBL" id="TQF00636.1"/>
    </source>
</evidence>